<dbReference type="EMBL" id="BAAAHU010000032">
    <property type="protein sequence ID" value="GAA1011483.1"/>
    <property type="molecule type" value="Genomic_DNA"/>
</dbReference>
<dbReference type="Proteomes" id="UP001501072">
    <property type="component" value="Unassembled WGS sequence"/>
</dbReference>
<evidence type="ECO:0000313" key="2">
    <source>
        <dbReference type="EMBL" id="GAA1011483.1"/>
    </source>
</evidence>
<gene>
    <name evidence="2" type="ORF">GCM10009564_32510</name>
</gene>
<accession>A0ABN1T194</accession>
<feature type="region of interest" description="Disordered" evidence="1">
    <location>
        <begin position="94"/>
        <end position="125"/>
    </location>
</feature>
<name>A0ABN1T194_9ACTN</name>
<keyword evidence="3" id="KW-1185">Reference proteome</keyword>
<protein>
    <submittedName>
        <fullName evidence="2">Uncharacterized protein</fullName>
    </submittedName>
</protein>
<sequence length="125" mass="13078">MTLHRAVACDTDGCAALYVADPRLGVDAVLHAADRAGWRISSGGITTLCPSCAQGSLPVLERGDCPRCCGSTFTSQNGDQCRYCGHLIPRPSRGWEEEQDTGDGAVGLLPVLPRPGSPEAGERPA</sequence>
<dbReference type="RefSeq" id="WP_346073302.1">
    <property type="nucleotide sequence ID" value="NZ_BAAAHU010000032.1"/>
</dbReference>
<proteinExistence type="predicted"/>
<organism evidence="2 3">
    <name type="scientific">Streptomyces thermogriseus</name>
    <dbReference type="NCBI Taxonomy" id="75292"/>
    <lineage>
        <taxon>Bacteria</taxon>
        <taxon>Bacillati</taxon>
        <taxon>Actinomycetota</taxon>
        <taxon>Actinomycetes</taxon>
        <taxon>Kitasatosporales</taxon>
        <taxon>Streptomycetaceae</taxon>
        <taxon>Streptomyces</taxon>
    </lineage>
</organism>
<evidence type="ECO:0000313" key="3">
    <source>
        <dbReference type="Proteomes" id="UP001501072"/>
    </source>
</evidence>
<evidence type="ECO:0000256" key="1">
    <source>
        <dbReference type="SAM" id="MobiDB-lite"/>
    </source>
</evidence>
<reference evidence="2 3" key="1">
    <citation type="journal article" date="2019" name="Int. J. Syst. Evol. Microbiol.">
        <title>The Global Catalogue of Microorganisms (GCM) 10K type strain sequencing project: providing services to taxonomists for standard genome sequencing and annotation.</title>
        <authorList>
            <consortium name="The Broad Institute Genomics Platform"/>
            <consortium name="The Broad Institute Genome Sequencing Center for Infectious Disease"/>
            <person name="Wu L."/>
            <person name="Ma J."/>
        </authorList>
    </citation>
    <scope>NUCLEOTIDE SEQUENCE [LARGE SCALE GENOMIC DNA]</scope>
    <source>
        <strain evidence="2 3">JCM 11269</strain>
    </source>
</reference>
<comment type="caution">
    <text evidence="2">The sequence shown here is derived from an EMBL/GenBank/DDBJ whole genome shotgun (WGS) entry which is preliminary data.</text>
</comment>